<sequence>MLFQTAGRSRTGNGILARNCGVRTLGDPLPSQVYVQRWDPPASPFFSKFDLQWFSIDVFVCVHSSHLPLPATHALRCKSCIALFIKARQHIMCVYAFSTNAEKWRSTQGTGYQLL</sequence>
<evidence type="ECO:0000313" key="1">
    <source>
        <dbReference type="EMBL" id="CEL73427.1"/>
    </source>
</evidence>
<protein>
    <submittedName>
        <fullName evidence="1">Uncharacterized protein</fullName>
    </submittedName>
</protein>
<accession>A0A0F7UTG1</accession>
<organism evidence="1">
    <name type="scientific">Toxoplasma gondii (strain ATCC 50861 / VEG)</name>
    <dbReference type="NCBI Taxonomy" id="432359"/>
    <lineage>
        <taxon>Eukaryota</taxon>
        <taxon>Sar</taxon>
        <taxon>Alveolata</taxon>
        <taxon>Apicomplexa</taxon>
        <taxon>Conoidasida</taxon>
        <taxon>Coccidia</taxon>
        <taxon>Eucoccidiorida</taxon>
        <taxon>Eimeriorina</taxon>
        <taxon>Sarcocystidae</taxon>
        <taxon>Toxoplasma</taxon>
    </lineage>
</organism>
<name>A0A0F7UTG1_TOXGV</name>
<reference evidence="1" key="1">
    <citation type="journal article" date="2015" name="PLoS ONE">
        <title>Comprehensive Evaluation of Toxoplasma gondii VEG and Neospora caninum LIV Genomes with Tachyzoite Stage Transcriptome and Proteome Defines Novel Transcript Features.</title>
        <authorList>
            <person name="Ramaprasad A."/>
            <person name="Mourier T."/>
            <person name="Naeem R."/>
            <person name="Malas T.B."/>
            <person name="Moussa E."/>
            <person name="Panigrahi A."/>
            <person name="Vermont S.J."/>
            <person name="Otto T.D."/>
            <person name="Wastling J."/>
            <person name="Pain A."/>
        </authorList>
    </citation>
    <scope>NUCLEOTIDE SEQUENCE</scope>
    <source>
        <strain evidence="1">VEG</strain>
    </source>
</reference>
<proteinExistence type="predicted"/>
<dbReference type="EMBL" id="LN714495">
    <property type="protein sequence ID" value="CEL73427.1"/>
    <property type="molecule type" value="Genomic_DNA"/>
</dbReference>
<gene>
    <name evidence="1" type="ORF">BN1205_090445</name>
</gene>
<dbReference type="AlphaFoldDB" id="A0A0F7UTG1"/>